<dbReference type="AlphaFoldDB" id="A0AAD4T9L6"/>
<dbReference type="GO" id="GO:0008270">
    <property type="term" value="F:zinc ion binding"/>
    <property type="evidence" value="ECO:0007669"/>
    <property type="project" value="UniProtKB-KW"/>
</dbReference>
<dbReference type="SMART" id="SM00575">
    <property type="entry name" value="ZnF_PMZ"/>
    <property type="match status" value="1"/>
</dbReference>
<evidence type="ECO:0000256" key="2">
    <source>
        <dbReference type="ARBA" id="ARBA00022771"/>
    </source>
</evidence>
<dbReference type="PROSITE" id="PS50966">
    <property type="entry name" value="ZF_SWIM"/>
    <property type="match status" value="1"/>
</dbReference>
<dbReference type="Proteomes" id="UP001202328">
    <property type="component" value="Unassembled WGS sequence"/>
</dbReference>
<proteinExistence type="predicted"/>
<organism evidence="6 7">
    <name type="scientific">Papaver atlanticum</name>
    <dbReference type="NCBI Taxonomy" id="357466"/>
    <lineage>
        <taxon>Eukaryota</taxon>
        <taxon>Viridiplantae</taxon>
        <taxon>Streptophyta</taxon>
        <taxon>Embryophyta</taxon>
        <taxon>Tracheophyta</taxon>
        <taxon>Spermatophyta</taxon>
        <taxon>Magnoliopsida</taxon>
        <taxon>Ranunculales</taxon>
        <taxon>Papaveraceae</taxon>
        <taxon>Papaveroideae</taxon>
        <taxon>Papaver</taxon>
    </lineage>
</organism>
<dbReference type="PANTHER" id="PTHR47718:SF13">
    <property type="entry name" value="OS09G0290500 PROTEIN"/>
    <property type="match status" value="1"/>
</dbReference>
<gene>
    <name evidence="6" type="ORF">MKW98_006510</name>
</gene>
<dbReference type="PANTHER" id="PTHR47718">
    <property type="entry name" value="OS01G0519700 PROTEIN"/>
    <property type="match status" value="1"/>
</dbReference>
<dbReference type="InterPro" id="IPR006564">
    <property type="entry name" value="Znf_PMZ"/>
</dbReference>
<evidence type="ECO:0000256" key="1">
    <source>
        <dbReference type="ARBA" id="ARBA00022723"/>
    </source>
</evidence>
<keyword evidence="7" id="KW-1185">Reference proteome</keyword>
<comment type="caution">
    <text evidence="6">The sequence shown here is derived from an EMBL/GenBank/DDBJ whole genome shotgun (WGS) entry which is preliminary data.</text>
</comment>
<keyword evidence="2 4" id="KW-0863">Zinc-finger</keyword>
<dbReference type="Pfam" id="PF04434">
    <property type="entry name" value="SWIM"/>
    <property type="match status" value="1"/>
</dbReference>
<keyword evidence="1" id="KW-0479">Metal-binding</keyword>
<feature type="domain" description="SWIM-type" evidence="5">
    <location>
        <begin position="106"/>
        <end position="142"/>
    </location>
</feature>
<dbReference type="EMBL" id="JAJJMB010004055">
    <property type="protein sequence ID" value="KAI3944349.1"/>
    <property type="molecule type" value="Genomic_DNA"/>
</dbReference>
<evidence type="ECO:0000259" key="5">
    <source>
        <dbReference type="PROSITE" id="PS50966"/>
    </source>
</evidence>
<evidence type="ECO:0000313" key="7">
    <source>
        <dbReference type="Proteomes" id="UP001202328"/>
    </source>
</evidence>
<reference evidence="6" key="1">
    <citation type="submission" date="2022-04" db="EMBL/GenBank/DDBJ databases">
        <title>A functionally conserved STORR gene fusion in Papaver species that diverged 16.8 million years ago.</title>
        <authorList>
            <person name="Catania T."/>
        </authorList>
    </citation>
    <scope>NUCLEOTIDE SEQUENCE</scope>
    <source>
        <strain evidence="6">S-188037</strain>
    </source>
</reference>
<protein>
    <recommendedName>
        <fullName evidence="5">SWIM-type domain-containing protein</fullName>
    </recommendedName>
</protein>
<evidence type="ECO:0000256" key="4">
    <source>
        <dbReference type="PROSITE-ProRule" id="PRU00325"/>
    </source>
</evidence>
<dbReference type="InterPro" id="IPR007527">
    <property type="entry name" value="Znf_SWIM"/>
</dbReference>
<keyword evidence="3" id="KW-0862">Zinc</keyword>
<name>A0AAD4T9L6_9MAGN</name>
<evidence type="ECO:0000256" key="3">
    <source>
        <dbReference type="ARBA" id="ARBA00022833"/>
    </source>
</evidence>
<accession>A0AAD4T9L6</accession>
<sequence length="363" mass="41787">MQNVYTMEKFKEIQKELTNKIYCEIIDVQDEVQDGIQVKRYDIQQEIFYYRLQIEDGEETSAEECATASADEETIDEVNNLVAEELEGEEIEKNPKTEKVMKLDVFKVWFQNDRCKVKCSCCRFEFRRILCTHAVFVLLRNNVTSIPECYILRRWKKDVRLAHTKVPLSSDSWELSPDQRRYKELCDDYAELVDVVSRNDDKCNDIKKWIGEQLKAINDEIPSASKELVSSEMNEVNEGIKVNDPNVVPTKGRPCKNKLKPKVYTKKTKKGKENIEVLQEVPTQQSLVGTVQAETVNLIHVSQIHRGGVLANVMDMLGVPHVSPYRHVVNIAPAYGAPQQWDYGRYGPTYGGFQLHGRAYDGN</sequence>
<evidence type="ECO:0000313" key="6">
    <source>
        <dbReference type="EMBL" id="KAI3944349.1"/>
    </source>
</evidence>